<dbReference type="InterPro" id="IPR019874">
    <property type="entry name" value="RF_methyltr_PrmC"/>
</dbReference>
<dbReference type="PROSITE" id="PS00092">
    <property type="entry name" value="N6_MTASE"/>
    <property type="match status" value="1"/>
</dbReference>
<reference evidence="8 9" key="1">
    <citation type="submission" date="2020-10" db="EMBL/GenBank/DDBJ databases">
        <title>Phylogeny of dyella-like bacteria.</title>
        <authorList>
            <person name="Fu J."/>
        </authorList>
    </citation>
    <scope>NUCLEOTIDE SEQUENCE [LARGE SCALE GENOMIC DNA]</scope>
    <source>
        <strain evidence="8 9">DHOB07</strain>
    </source>
</reference>
<gene>
    <name evidence="5 8" type="primary">prmC</name>
    <name evidence="8" type="ORF">ISP13_02300</name>
</gene>
<evidence type="ECO:0000256" key="5">
    <source>
        <dbReference type="HAMAP-Rule" id="MF_02126"/>
    </source>
</evidence>
<feature type="binding site" evidence="5">
    <location>
        <position position="166"/>
    </location>
    <ligand>
        <name>S-adenosyl-L-methionine</name>
        <dbReference type="ChEBI" id="CHEBI:59789"/>
    </ligand>
</feature>
<dbReference type="InterPro" id="IPR029063">
    <property type="entry name" value="SAM-dependent_MTases_sf"/>
</dbReference>
<dbReference type="Proteomes" id="UP001620405">
    <property type="component" value="Unassembled WGS sequence"/>
</dbReference>
<proteinExistence type="inferred from homology"/>
<comment type="similarity">
    <text evidence="5">Belongs to the protein N5-glutamine methyltransferase family. PrmC subfamily.</text>
</comment>
<dbReference type="Pfam" id="PF05175">
    <property type="entry name" value="MTS"/>
    <property type="match status" value="1"/>
</dbReference>
<dbReference type="NCBIfam" id="TIGR00536">
    <property type="entry name" value="hemK_fam"/>
    <property type="match status" value="1"/>
</dbReference>
<keyword evidence="1 5" id="KW-0489">Methyltransferase</keyword>
<dbReference type="PANTHER" id="PTHR18895:SF74">
    <property type="entry name" value="MTRF1L RELEASE FACTOR GLUTAMINE METHYLTRANSFERASE"/>
    <property type="match status" value="1"/>
</dbReference>
<comment type="catalytic activity">
    <reaction evidence="4 5">
        <text>L-glutaminyl-[peptide chain release factor] + S-adenosyl-L-methionine = N(5)-methyl-L-glutaminyl-[peptide chain release factor] + S-adenosyl-L-homocysteine + H(+)</text>
        <dbReference type="Rhea" id="RHEA:42896"/>
        <dbReference type="Rhea" id="RHEA-COMP:10271"/>
        <dbReference type="Rhea" id="RHEA-COMP:10272"/>
        <dbReference type="ChEBI" id="CHEBI:15378"/>
        <dbReference type="ChEBI" id="CHEBI:30011"/>
        <dbReference type="ChEBI" id="CHEBI:57856"/>
        <dbReference type="ChEBI" id="CHEBI:59789"/>
        <dbReference type="ChEBI" id="CHEBI:61891"/>
        <dbReference type="EC" id="2.1.1.297"/>
    </reaction>
</comment>
<dbReference type="InterPro" id="IPR004556">
    <property type="entry name" value="HemK-like"/>
</dbReference>
<dbReference type="HAMAP" id="MF_02126">
    <property type="entry name" value="RF_methyltr_PrmC"/>
    <property type="match status" value="1"/>
</dbReference>
<feature type="binding site" evidence="5">
    <location>
        <position position="181"/>
    </location>
    <ligand>
        <name>S-adenosyl-L-methionine</name>
        <dbReference type="ChEBI" id="CHEBI:59789"/>
    </ligand>
</feature>
<dbReference type="GO" id="GO:0102559">
    <property type="term" value="F:peptide chain release factor N(5)-glutamine methyltransferase activity"/>
    <property type="evidence" value="ECO:0007669"/>
    <property type="project" value="UniProtKB-EC"/>
</dbReference>
<feature type="binding site" evidence="5">
    <location>
        <begin position="115"/>
        <end position="119"/>
    </location>
    <ligand>
        <name>S-adenosyl-L-methionine</name>
        <dbReference type="ChEBI" id="CHEBI:59789"/>
    </ligand>
</feature>
<evidence type="ECO:0000259" key="7">
    <source>
        <dbReference type="Pfam" id="PF17827"/>
    </source>
</evidence>
<accession>A0ABW8IR29</accession>
<dbReference type="RefSeq" id="WP_284399094.1">
    <property type="nucleotide sequence ID" value="NZ_BSNQ01000003.1"/>
</dbReference>
<feature type="binding site" evidence="5">
    <location>
        <position position="138"/>
    </location>
    <ligand>
        <name>S-adenosyl-L-methionine</name>
        <dbReference type="ChEBI" id="CHEBI:59789"/>
    </ligand>
</feature>
<feature type="binding site" evidence="5">
    <location>
        <begin position="181"/>
        <end position="184"/>
    </location>
    <ligand>
        <name>substrate</name>
    </ligand>
</feature>
<evidence type="ECO:0000313" key="9">
    <source>
        <dbReference type="Proteomes" id="UP001620405"/>
    </source>
</evidence>
<dbReference type="EC" id="2.1.1.297" evidence="5"/>
<dbReference type="InterPro" id="IPR050320">
    <property type="entry name" value="N5-glutamine_MTase"/>
</dbReference>
<dbReference type="InterPro" id="IPR002052">
    <property type="entry name" value="DNA_methylase_N6_adenine_CS"/>
</dbReference>
<evidence type="ECO:0000313" key="8">
    <source>
        <dbReference type="EMBL" id="MFK2872348.1"/>
    </source>
</evidence>
<feature type="domain" description="Methyltransferase small" evidence="6">
    <location>
        <begin position="98"/>
        <end position="188"/>
    </location>
</feature>
<dbReference type="Gene3D" id="3.40.50.150">
    <property type="entry name" value="Vaccinia Virus protein VP39"/>
    <property type="match status" value="1"/>
</dbReference>
<evidence type="ECO:0000256" key="3">
    <source>
        <dbReference type="ARBA" id="ARBA00022691"/>
    </source>
</evidence>
<keyword evidence="9" id="KW-1185">Reference proteome</keyword>
<dbReference type="InterPro" id="IPR040758">
    <property type="entry name" value="PrmC_N"/>
</dbReference>
<dbReference type="Pfam" id="PF17827">
    <property type="entry name" value="PrmC_N"/>
    <property type="match status" value="1"/>
</dbReference>
<evidence type="ECO:0000256" key="2">
    <source>
        <dbReference type="ARBA" id="ARBA00022679"/>
    </source>
</evidence>
<evidence type="ECO:0000256" key="4">
    <source>
        <dbReference type="ARBA" id="ARBA00048391"/>
    </source>
</evidence>
<keyword evidence="2 5" id="KW-0808">Transferase</keyword>
<dbReference type="GO" id="GO:0032259">
    <property type="term" value="P:methylation"/>
    <property type="evidence" value="ECO:0007669"/>
    <property type="project" value="UniProtKB-KW"/>
</dbReference>
<feature type="domain" description="Release factor glutamine methyltransferase N-terminal" evidence="7">
    <location>
        <begin position="7"/>
        <end position="70"/>
    </location>
</feature>
<dbReference type="CDD" id="cd02440">
    <property type="entry name" value="AdoMet_MTases"/>
    <property type="match status" value="1"/>
</dbReference>
<dbReference type="NCBIfam" id="TIGR03534">
    <property type="entry name" value="RF_mod_PrmC"/>
    <property type="match status" value="1"/>
</dbReference>
<organism evidence="8 9">
    <name type="scientific">Dyella lipolytica</name>
    <dbReference type="NCBI Taxonomy" id="1867835"/>
    <lineage>
        <taxon>Bacteria</taxon>
        <taxon>Pseudomonadati</taxon>
        <taxon>Pseudomonadota</taxon>
        <taxon>Gammaproteobacteria</taxon>
        <taxon>Lysobacterales</taxon>
        <taxon>Rhodanobacteraceae</taxon>
        <taxon>Dyella</taxon>
    </lineage>
</organism>
<dbReference type="SUPFAM" id="SSF53335">
    <property type="entry name" value="S-adenosyl-L-methionine-dependent methyltransferases"/>
    <property type="match status" value="1"/>
</dbReference>
<evidence type="ECO:0000256" key="1">
    <source>
        <dbReference type="ARBA" id="ARBA00022603"/>
    </source>
</evidence>
<name>A0ABW8IR29_9GAMM</name>
<protein>
    <recommendedName>
        <fullName evidence="5">Release factor glutamine methyltransferase</fullName>
        <shortName evidence="5">RF MTase</shortName>
        <ecNumber evidence="5">2.1.1.297</ecNumber>
    </recommendedName>
    <alternativeName>
        <fullName evidence="5">N5-glutamine methyltransferase PrmC</fullName>
    </alternativeName>
    <alternativeName>
        <fullName evidence="5">Protein-(glutamine-N5) MTase PrmC</fullName>
    </alternativeName>
    <alternativeName>
        <fullName evidence="5">Protein-glutamine N-methyltransferase PrmC</fullName>
    </alternativeName>
</protein>
<dbReference type="EMBL" id="JADIKG010000009">
    <property type="protein sequence ID" value="MFK2872348.1"/>
    <property type="molecule type" value="Genomic_DNA"/>
</dbReference>
<dbReference type="PANTHER" id="PTHR18895">
    <property type="entry name" value="HEMK METHYLTRANSFERASE"/>
    <property type="match status" value="1"/>
</dbReference>
<comment type="function">
    <text evidence="5">Methylates the class 1 translation termination release factors RF1/PrfA and RF2/PrfB on the glutamine residue of the universally conserved GGQ motif.</text>
</comment>
<sequence length="276" mass="30426">MRDIRDALATATHRLGDRVDAEMLLIHVLDKPRSWLIAHASDELSSELAVAYAALVARRATGEPVAYITGHRGFWSLDLEVTPATLIPRPETELLVELALERLPRETPSKVADLGTGSGAIALAIARERPAAQVVATDVSVEALAVAQRNADRHRIRNVSFMKGAWFIPLADQRFDMILSNPPYIESADPHLTQGDLRFEPLSALAAGQDGLDDIRRIVGDAKHHLTTRGWLLIEHGWNQGEAVRMLLRNVGFADVFTARDIEQRERVSAGCWPSS</sequence>
<keyword evidence="3 5" id="KW-0949">S-adenosyl-L-methionine</keyword>
<evidence type="ECO:0000259" key="6">
    <source>
        <dbReference type="Pfam" id="PF05175"/>
    </source>
</evidence>
<dbReference type="InterPro" id="IPR007848">
    <property type="entry name" value="Small_mtfrase_dom"/>
</dbReference>
<dbReference type="Gene3D" id="1.10.8.10">
    <property type="entry name" value="DNA helicase RuvA subunit, C-terminal domain"/>
    <property type="match status" value="1"/>
</dbReference>
<comment type="caution">
    <text evidence="8">The sequence shown here is derived from an EMBL/GenBank/DDBJ whole genome shotgun (WGS) entry which is preliminary data.</text>
</comment>